<dbReference type="EMBL" id="BIFT01000002">
    <property type="protein sequence ID" value="GCE29697.1"/>
    <property type="molecule type" value="Genomic_DNA"/>
</dbReference>
<feature type="region of interest" description="Disordered" evidence="2">
    <location>
        <begin position="553"/>
        <end position="577"/>
    </location>
</feature>
<dbReference type="AlphaFoldDB" id="A0A402BEL2"/>
<keyword evidence="1" id="KW-0378">Hydrolase</keyword>
<reference evidence="7" key="1">
    <citation type="submission" date="2018-12" db="EMBL/GenBank/DDBJ databases">
        <title>Tengunoibacter tsumagoiensis gen. nov., sp. nov., Dictyobacter kobayashii sp. nov., D. alpinus sp. nov., and D. joshuensis sp. nov. and description of Dictyobacteraceae fam. nov. within the order Ktedonobacterales isolated from Tengu-no-mugimeshi.</title>
        <authorList>
            <person name="Wang C.M."/>
            <person name="Zheng Y."/>
            <person name="Sakai Y."/>
            <person name="Toyoda A."/>
            <person name="Minakuchi Y."/>
            <person name="Abe K."/>
            <person name="Yokota A."/>
            <person name="Yabe S."/>
        </authorList>
    </citation>
    <scope>NUCLEOTIDE SEQUENCE [LARGE SCALE GENOMIC DNA]</scope>
    <source>
        <strain evidence="7">Uno16</strain>
    </source>
</reference>
<protein>
    <recommendedName>
        <fullName evidence="8">Glycoside hydrolase family 44 domain-containing protein</fullName>
    </recommendedName>
</protein>
<dbReference type="InterPro" id="IPR013780">
    <property type="entry name" value="Glyco_hydro_b"/>
</dbReference>
<dbReference type="Gene3D" id="2.60.120.260">
    <property type="entry name" value="Galactose-binding domain-like"/>
    <property type="match status" value="1"/>
</dbReference>
<dbReference type="GO" id="GO:0016798">
    <property type="term" value="F:hydrolase activity, acting on glycosyl bonds"/>
    <property type="evidence" value="ECO:0007669"/>
    <property type="project" value="InterPro"/>
</dbReference>
<gene>
    <name evidence="6" type="ORF">KDA_51810</name>
</gene>
<keyword evidence="3" id="KW-0732">Signal</keyword>
<feature type="domain" description="Glycoside hydrolase family 44 catalytic" evidence="5">
    <location>
        <begin position="93"/>
        <end position="330"/>
    </location>
</feature>
<comment type="caution">
    <text evidence="6">The sequence shown here is derived from an EMBL/GenBank/DDBJ whole genome shotgun (WGS) entry which is preliminary data.</text>
</comment>
<evidence type="ECO:0008006" key="8">
    <source>
        <dbReference type="Google" id="ProtNLM"/>
    </source>
</evidence>
<evidence type="ECO:0000256" key="3">
    <source>
        <dbReference type="SAM" id="SignalP"/>
    </source>
</evidence>
<dbReference type="Proteomes" id="UP000287171">
    <property type="component" value="Unassembled WGS sequence"/>
</dbReference>
<dbReference type="Gene3D" id="3.20.20.80">
    <property type="entry name" value="Glycosidases"/>
    <property type="match status" value="1"/>
</dbReference>
<evidence type="ECO:0000259" key="5">
    <source>
        <dbReference type="Pfam" id="PF12891"/>
    </source>
</evidence>
<evidence type="ECO:0000313" key="7">
    <source>
        <dbReference type="Proteomes" id="UP000287171"/>
    </source>
</evidence>
<feature type="signal peptide" evidence="3">
    <location>
        <begin position="1"/>
        <end position="35"/>
    </location>
</feature>
<organism evidence="6 7">
    <name type="scientific">Dictyobacter alpinus</name>
    <dbReference type="NCBI Taxonomy" id="2014873"/>
    <lineage>
        <taxon>Bacteria</taxon>
        <taxon>Bacillati</taxon>
        <taxon>Chloroflexota</taxon>
        <taxon>Ktedonobacteria</taxon>
        <taxon>Ktedonobacterales</taxon>
        <taxon>Dictyobacteraceae</taxon>
        <taxon>Dictyobacter</taxon>
    </lineage>
</organism>
<accession>A0A402BEL2</accession>
<name>A0A402BEL2_9CHLR</name>
<dbReference type="InterPro" id="IPR008979">
    <property type="entry name" value="Galactose-bd-like_sf"/>
</dbReference>
<dbReference type="RefSeq" id="WP_161982405.1">
    <property type="nucleotide sequence ID" value="NZ_BIFT01000002.1"/>
</dbReference>
<dbReference type="InterPro" id="IPR003305">
    <property type="entry name" value="CenC_carb-bd"/>
</dbReference>
<evidence type="ECO:0000259" key="4">
    <source>
        <dbReference type="Pfam" id="PF02018"/>
    </source>
</evidence>
<feature type="chain" id="PRO_5019020233" description="Glycoside hydrolase family 44 domain-containing protein" evidence="3">
    <location>
        <begin position="36"/>
        <end position="699"/>
    </location>
</feature>
<dbReference type="Gene3D" id="2.60.40.1180">
    <property type="entry name" value="Golgi alpha-mannosidase II"/>
    <property type="match status" value="1"/>
</dbReference>
<proteinExistence type="predicted"/>
<dbReference type="InterPro" id="IPR017853">
    <property type="entry name" value="GH"/>
</dbReference>
<feature type="domain" description="CBM-cenC" evidence="4">
    <location>
        <begin position="568"/>
        <end position="681"/>
    </location>
</feature>
<evidence type="ECO:0000313" key="6">
    <source>
        <dbReference type="EMBL" id="GCE29697.1"/>
    </source>
</evidence>
<dbReference type="Pfam" id="PF02018">
    <property type="entry name" value="CBM_4_9"/>
    <property type="match status" value="1"/>
</dbReference>
<dbReference type="Pfam" id="PF12891">
    <property type="entry name" value="Glyco_hydro_44"/>
    <property type="match status" value="1"/>
</dbReference>
<evidence type="ECO:0000256" key="1">
    <source>
        <dbReference type="ARBA" id="ARBA00022801"/>
    </source>
</evidence>
<keyword evidence="7" id="KW-1185">Reference proteome</keyword>
<dbReference type="SUPFAM" id="SSF49785">
    <property type="entry name" value="Galactose-binding domain-like"/>
    <property type="match status" value="1"/>
</dbReference>
<evidence type="ECO:0000256" key="2">
    <source>
        <dbReference type="SAM" id="MobiDB-lite"/>
    </source>
</evidence>
<dbReference type="SUPFAM" id="SSF51445">
    <property type="entry name" value="(Trans)glycosidases"/>
    <property type="match status" value="1"/>
</dbReference>
<sequence length="699" mass="75815">MQGNPIRRVSLIAVVTVMCLTTALTSVYWSMHAHAATGGPGLVIDVAAGRHSISSDIYGMEGPDSTLQKDIKLPMQREGGDGGTNYNWLQDSTNYGNDFYYIGGNNTANPVAGASVDQLVNDQLAVGGHSLVTVPIIGYVNKSSQWNCSYPTSAYPGQQVVWPYVTLANGDQCGNGKDSQGNQIPDTDLSRNYLQVDPTWMQAWIQHLVQTHGNSATSGITYELDNEPGNWRIVHTDIHPEPTGYDELTNDTIKYAQMIKATDPTAQTMGPSDGYSYAYVHLDLQDKPGDGITSHNGMPWIPYYLQQMKNYEQQHGTRLLDYLDVHYYGDQSSNDDNATTNAARLDSTRALWDPTYNGPNSLGQYLSPPQKVGQIQALKNWINQYYPGTKLSISEYDFGAHKTLNGALTQADVLGIFGREGLDSANLWNTPTATDPTAYTYRLFLNYDGNGGRFGDTSFQASSTDQGKLSIYGAQRSSDNATTMVVINKTGNDLTSNLAINNFAAGSSAQMYTYSGANLNAIVRQPDLAVSNNSLTATFPANSMTMIVLPKGDGSTATPTPTPTPETNLLNNAGFESGNLGPWNKTGNAGVEATSPHSGSYDAYLYPSAIQDVSLTQTITAPETRTYTLTGYANVSSQNVQFGADVDGQQVRNIDILPSSTGYQKYTTTFSVNAGQKITVWYYAHPVDGWAILDDVSLE</sequence>
<dbReference type="InterPro" id="IPR024745">
    <property type="entry name" value="GH44_cat"/>
</dbReference>